<accession>A0A8J3YXX7</accession>
<evidence type="ECO:0000256" key="1">
    <source>
        <dbReference type="SAM" id="MobiDB-lite"/>
    </source>
</evidence>
<feature type="transmembrane region" description="Helical" evidence="2">
    <location>
        <begin position="273"/>
        <end position="295"/>
    </location>
</feature>
<feature type="region of interest" description="Disordered" evidence="1">
    <location>
        <begin position="133"/>
        <end position="152"/>
    </location>
</feature>
<feature type="region of interest" description="Disordered" evidence="1">
    <location>
        <begin position="302"/>
        <end position="353"/>
    </location>
</feature>
<dbReference type="RefSeq" id="WP_203988196.1">
    <property type="nucleotide sequence ID" value="NZ_BOPG01000009.1"/>
</dbReference>
<feature type="transmembrane region" description="Helical" evidence="2">
    <location>
        <begin position="231"/>
        <end position="253"/>
    </location>
</feature>
<keyword evidence="2" id="KW-0812">Transmembrane</keyword>
<proteinExistence type="predicted"/>
<name>A0A8J3YXX7_9ACTN</name>
<reference evidence="3" key="1">
    <citation type="submission" date="2021-01" db="EMBL/GenBank/DDBJ databases">
        <title>Whole genome shotgun sequence of Virgisporangium aurantiacum NBRC 16421.</title>
        <authorList>
            <person name="Komaki H."/>
            <person name="Tamura T."/>
        </authorList>
    </citation>
    <scope>NUCLEOTIDE SEQUENCE</scope>
    <source>
        <strain evidence="3">NBRC 16421</strain>
    </source>
</reference>
<dbReference type="Proteomes" id="UP000612585">
    <property type="component" value="Unassembled WGS sequence"/>
</dbReference>
<keyword evidence="2" id="KW-0472">Membrane</keyword>
<keyword evidence="2" id="KW-1133">Transmembrane helix</keyword>
<dbReference type="AlphaFoldDB" id="A0A8J3YXX7"/>
<dbReference type="EMBL" id="BOPG01000009">
    <property type="protein sequence ID" value="GIJ53716.1"/>
    <property type="molecule type" value="Genomic_DNA"/>
</dbReference>
<keyword evidence="4" id="KW-1185">Reference proteome</keyword>
<evidence type="ECO:0000313" key="3">
    <source>
        <dbReference type="EMBL" id="GIJ53716.1"/>
    </source>
</evidence>
<evidence type="ECO:0000313" key="4">
    <source>
        <dbReference type="Proteomes" id="UP000612585"/>
    </source>
</evidence>
<evidence type="ECO:0000256" key="2">
    <source>
        <dbReference type="SAM" id="Phobius"/>
    </source>
</evidence>
<feature type="transmembrane region" description="Helical" evidence="2">
    <location>
        <begin position="187"/>
        <end position="210"/>
    </location>
</feature>
<organism evidence="3 4">
    <name type="scientific">Virgisporangium aurantiacum</name>
    <dbReference type="NCBI Taxonomy" id="175570"/>
    <lineage>
        <taxon>Bacteria</taxon>
        <taxon>Bacillati</taxon>
        <taxon>Actinomycetota</taxon>
        <taxon>Actinomycetes</taxon>
        <taxon>Micromonosporales</taxon>
        <taxon>Micromonosporaceae</taxon>
        <taxon>Virgisporangium</taxon>
    </lineage>
</organism>
<feature type="compositionally biased region" description="Basic and acidic residues" evidence="1">
    <location>
        <begin position="138"/>
        <end position="152"/>
    </location>
</feature>
<protein>
    <submittedName>
        <fullName evidence="3">Uncharacterized protein</fullName>
    </submittedName>
</protein>
<comment type="caution">
    <text evidence="3">The sequence shown here is derived from an EMBL/GenBank/DDBJ whole genome shotgun (WGS) entry which is preliminary data.</text>
</comment>
<gene>
    <name evidence="3" type="ORF">Vau01_012320</name>
</gene>
<feature type="compositionally biased region" description="Low complexity" evidence="1">
    <location>
        <begin position="317"/>
        <end position="328"/>
    </location>
</feature>
<sequence>MPLDLRTRWAARPRSLVTRVRSVNWRPILVALFVAVLLGLAGGSVGQWLGWRTAGALPTDAEAEAIARLAINGPVPEPERRDEFFGYDPDGTYGPGYVRFVLPADPASASFPWLAKDVRVRLDTAGWAVDKTWAGDGPDAKSDPSRRSSSDRAERVDGLMFVADKGDWRVRYLAGPGDEARLEIVRLAPIAVTAGGALGGLLSAVAGWLIGLRATRRFGHLGPFGKRAARWLVLASVVGMLPLLLLTLIRLVAGHAQLSSPQIPLWTAFAQPLLMPLAVAAVILLGAAAAVVVGARLPEPAQPAPVSARQAEPATPAPAVARQAEPAQPEQPAPLEPALEGESEVNGALREGD</sequence>